<sequence>MNENEIREYALMKATFKWLLIGMLWQGLELWFYGATRPSNEDTIIGFFLLYYIARCECMKRGVWWKRGGNNGKR</sequence>
<evidence type="ECO:0000313" key="1">
    <source>
        <dbReference type="EMBL" id="DAD96709.1"/>
    </source>
</evidence>
<proteinExistence type="predicted"/>
<reference evidence="1" key="1">
    <citation type="journal article" date="2021" name="Proc. Natl. Acad. Sci. U.S.A.">
        <title>A Catalog of Tens of Thousands of Viruses from Human Metagenomes Reveals Hidden Associations with Chronic Diseases.</title>
        <authorList>
            <person name="Tisza M.J."/>
            <person name="Buck C.B."/>
        </authorList>
    </citation>
    <scope>NUCLEOTIDE SEQUENCE</scope>
    <source>
        <strain evidence="1">Ct0YK8</strain>
    </source>
</reference>
<name>A0A8S5NPH1_9CAUD</name>
<protein>
    <submittedName>
        <fullName evidence="1">Uncharacterized protein</fullName>
    </submittedName>
</protein>
<organism evidence="1">
    <name type="scientific">Caudovirales sp. ct0YK8</name>
    <dbReference type="NCBI Taxonomy" id="2826764"/>
    <lineage>
        <taxon>Viruses</taxon>
        <taxon>Duplodnaviria</taxon>
        <taxon>Heunggongvirae</taxon>
        <taxon>Uroviricota</taxon>
        <taxon>Caudoviricetes</taxon>
    </lineage>
</organism>
<accession>A0A8S5NPH1</accession>
<dbReference type="EMBL" id="BK015222">
    <property type="protein sequence ID" value="DAD96709.1"/>
    <property type="molecule type" value="Genomic_DNA"/>
</dbReference>